<keyword evidence="3" id="KW-0804">Transcription</keyword>
<evidence type="ECO:0000256" key="4">
    <source>
        <dbReference type="SAM" id="Phobius"/>
    </source>
</evidence>
<evidence type="ECO:0000259" key="5">
    <source>
        <dbReference type="SMART" id="SM00342"/>
    </source>
</evidence>
<dbReference type="KEGG" id="fdv:JJC05_08820"/>
<keyword evidence="4" id="KW-0812">Transmembrane</keyword>
<evidence type="ECO:0000256" key="1">
    <source>
        <dbReference type="ARBA" id="ARBA00023015"/>
    </source>
</evidence>
<dbReference type="GO" id="GO:0003700">
    <property type="term" value="F:DNA-binding transcription factor activity"/>
    <property type="evidence" value="ECO:0007669"/>
    <property type="project" value="InterPro"/>
</dbReference>
<feature type="domain" description="HTH araC/xylS-type" evidence="5">
    <location>
        <begin position="472"/>
        <end position="559"/>
    </location>
</feature>
<dbReference type="SUPFAM" id="SSF48452">
    <property type="entry name" value="TPR-like"/>
    <property type="match status" value="2"/>
</dbReference>
<dbReference type="InterPro" id="IPR009057">
    <property type="entry name" value="Homeodomain-like_sf"/>
</dbReference>
<dbReference type="GO" id="GO:0043565">
    <property type="term" value="F:sequence-specific DNA binding"/>
    <property type="evidence" value="ECO:0007669"/>
    <property type="project" value="InterPro"/>
</dbReference>
<dbReference type="SUPFAM" id="SSF46689">
    <property type="entry name" value="Homeodomain-like"/>
    <property type="match status" value="1"/>
</dbReference>
<evidence type="ECO:0000313" key="6">
    <source>
        <dbReference type="EMBL" id="QYS87991.1"/>
    </source>
</evidence>
<dbReference type="Gene3D" id="1.25.40.10">
    <property type="entry name" value="Tetratricopeptide repeat domain"/>
    <property type="match status" value="1"/>
</dbReference>
<accession>A0A8G0P4G1</accession>
<dbReference type="PANTHER" id="PTHR43280:SF2">
    <property type="entry name" value="HTH-TYPE TRANSCRIPTIONAL REGULATOR EXSA"/>
    <property type="match status" value="1"/>
</dbReference>
<evidence type="ECO:0000256" key="2">
    <source>
        <dbReference type="ARBA" id="ARBA00023125"/>
    </source>
</evidence>
<dbReference type="InterPro" id="IPR018060">
    <property type="entry name" value="HTH_AraC"/>
</dbReference>
<dbReference type="Gene3D" id="1.10.10.60">
    <property type="entry name" value="Homeodomain-like"/>
    <property type="match status" value="2"/>
</dbReference>
<dbReference type="AlphaFoldDB" id="A0A8G0P4G1"/>
<dbReference type="SMART" id="SM00342">
    <property type="entry name" value="HTH_ARAC"/>
    <property type="match status" value="1"/>
</dbReference>
<sequence length="570" mass="66999">MKHLYSIIFLVILSNYNITKAQSKETNLAKLNFNKLNDLYYDNASNEKLRSKILKIYYNKAVKSDSSIYVAQYYYMLLYNKPASVSIKYFDSVIKYTKGSKSKFFPFTGYREKAFKLIQLGRYNEAMENFNLAVKEVKNKDLDLYYRSRLDIATFISEHYGDVMEALPIYKECYNYSKNQKYEGNNFSYLHTNVLFCLADAYRSLKKTDSCSYYNRIGYKLALKTNDEYYKYLFVLNEGSNQINKKKYKIALDSINKSLPKFIEFKDSTNVIAGYYYRGKAYEKLGLKNLAVKNFQLVDSVYRKTKSIFPEFTDGYTYLVDYYKKTGDKENHLKYLTQLTSIDSLINKKNHLLNKVIIKKYQIPNLIEKKDTTIQSLKSNYIIAIIITILSICFALILFLNNKKQKRLYKQRFQELLKELDKKAIMAEPVAQNKKIIIEENEKEIGINEEKLNDILEKLTAFENEKGFLRINLTIQNVADEFQTNTKYVSKIINEYKQKTFIQYINDLRIDYALTILQKDTKIRRYTILALANEFGFNTAESFSNAFSKKTGIKPSYFIKEFNSSQTSVN</sequence>
<dbReference type="InterPro" id="IPR011990">
    <property type="entry name" value="TPR-like_helical_dom_sf"/>
</dbReference>
<dbReference type="Proteomes" id="UP000824721">
    <property type="component" value="Chromosome"/>
</dbReference>
<dbReference type="Pfam" id="PF12833">
    <property type="entry name" value="HTH_18"/>
    <property type="match status" value="1"/>
</dbReference>
<keyword evidence="4" id="KW-0472">Membrane</keyword>
<gene>
    <name evidence="6" type="ORF">JJC05_08820</name>
</gene>
<feature type="transmembrane region" description="Helical" evidence="4">
    <location>
        <begin position="381"/>
        <end position="400"/>
    </location>
</feature>
<keyword evidence="2" id="KW-0238">DNA-binding</keyword>
<organism evidence="6">
    <name type="scientific">Flavobacterium columnare</name>
    <dbReference type="NCBI Taxonomy" id="996"/>
    <lineage>
        <taxon>Bacteria</taxon>
        <taxon>Pseudomonadati</taxon>
        <taxon>Bacteroidota</taxon>
        <taxon>Flavobacteriia</taxon>
        <taxon>Flavobacteriales</taxon>
        <taxon>Flavobacteriaceae</taxon>
        <taxon>Flavobacterium</taxon>
    </lineage>
</organism>
<reference evidence="6" key="1">
    <citation type="submission" date="2020-12" db="EMBL/GenBank/DDBJ databases">
        <title>Genome sequencing of genetic groups of Flavobacterium columnare.</title>
        <authorList>
            <person name="Waldbieser G.C."/>
            <person name="Griffin M.J."/>
            <person name="LaFrentz B.R."/>
        </authorList>
    </citation>
    <scope>NUCLEOTIDE SEQUENCE</scope>
    <source>
        <strain evidence="6">90-106</strain>
    </source>
</reference>
<name>A0A8G0P4G1_9FLAO</name>
<keyword evidence="4" id="KW-1133">Transmembrane helix</keyword>
<keyword evidence="1" id="KW-0805">Transcription regulation</keyword>
<evidence type="ECO:0000256" key="3">
    <source>
        <dbReference type="ARBA" id="ARBA00023163"/>
    </source>
</evidence>
<proteinExistence type="predicted"/>
<protein>
    <submittedName>
        <fullName evidence="6">Helix-turn-helix transcriptional regulator</fullName>
    </submittedName>
</protein>
<dbReference type="PANTHER" id="PTHR43280">
    <property type="entry name" value="ARAC-FAMILY TRANSCRIPTIONAL REGULATOR"/>
    <property type="match status" value="1"/>
</dbReference>
<dbReference type="EMBL" id="CP067378">
    <property type="protein sequence ID" value="QYS87991.1"/>
    <property type="molecule type" value="Genomic_DNA"/>
</dbReference>